<protein>
    <submittedName>
        <fullName evidence="10">Response regulator transcription factor</fullName>
    </submittedName>
</protein>
<dbReference type="InterPro" id="IPR039420">
    <property type="entry name" value="WalR-like"/>
</dbReference>
<name>A0A6B2QW44_9BURK</name>
<dbReference type="GO" id="GO:0000156">
    <property type="term" value="F:phosphorelay response regulator activity"/>
    <property type="evidence" value="ECO:0007669"/>
    <property type="project" value="TreeGrafter"/>
</dbReference>
<dbReference type="GO" id="GO:0005829">
    <property type="term" value="C:cytosol"/>
    <property type="evidence" value="ECO:0007669"/>
    <property type="project" value="TreeGrafter"/>
</dbReference>
<proteinExistence type="predicted"/>
<dbReference type="InterPro" id="IPR001867">
    <property type="entry name" value="OmpR/PhoB-type_DNA-bd"/>
</dbReference>
<dbReference type="Pfam" id="PF00072">
    <property type="entry name" value="Response_reg"/>
    <property type="match status" value="1"/>
</dbReference>
<dbReference type="CDD" id="cd00383">
    <property type="entry name" value="trans_reg_C"/>
    <property type="match status" value="1"/>
</dbReference>
<dbReference type="Pfam" id="PF00486">
    <property type="entry name" value="Trans_reg_C"/>
    <property type="match status" value="1"/>
</dbReference>
<dbReference type="Gene3D" id="1.10.10.10">
    <property type="entry name" value="Winged helix-like DNA-binding domain superfamily/Winged helix DNA-binding domain"/>
    <property type="match status" value="1"/>
</dbReference>
<dbReference type="AlphaFoldDB" id="A0A6B2QW44"/>
<dbReference type="PANTHER" id="PTHR48111">
    <property type="entry name" value="REGULATOR OF RPOS"/>
    <property type="match status" value="1"/>
</dbReference>
<dbReference type="PANTHER" id="PTHR48111:SF76">
    <property type="entry name" value="TWO-COMPONENT RESPONSE REGULATOR"/>
    <property type="match status" value="1"/>
</dbReference>
<evidence type="ECO:0000313" key="10">
    <source>
        <dbReference type="EMBL" id="NDY81868.1"/>
    </source>
</evidence>
<evidence type="ECO:0000256" key="5">
    <source>
        <dbReference type="ARBA" id="ARBA00023163"/>
    </source>
</evidence>
<accession>A0A6B2QW44</accession>
<evidence type="ECO:0000259" key="8">
    <source>
        <dbReference type="PROSITE" id="PS50110"/>
    </source>
</evidence>
<dbReference type="Gene3D" id="6.10.250.690">
    <property type="match status" value="1"/>
</dbReference>
<keyword evidence="2" id="KW-0902">Two-component regulatory system</keyword>
<evidence type="ECO:0000259" key="9">
    <source>
        <dbReference type="PROSITE" id="PS51755"/>
    </source>
</evidence>
<reference evidence="10" key="1">
    <citation type="submission" date="2020-02" db="EMBL/GenBank/DDBJ databases">
        <authorList>
            <person name="Chen W.-M."/>
        </authorList>
    </citation>
    <scope>NUCLEOTIDE SEQUENCE</scope>
    <source>
        <strain evidence="10">NBD-18</strain>
    </source>
</reference>
<evidence type="ECO:0000256" key="6">
    <source>
        <dbReference type="PROSITE-ProRule" id="PRU00169"/>
    </source>
</evidence>
<evidence type="ECO:0000256" key="3">
    <source>
        <dbReference type="ARBA" id="ARBA00023015"/>
    </source>
</evidence>
<dbReference type="SMART" id="SM00862">
    <property type="entry name" value="Trans_reg_C"/>
    <property type="match status" value="1"/>
</dbReference>
<feature type="domain" description="OmpR/PhoB-type" evidence="9">
    <location>
        <begin position="126"/>
        <end position="224"/>
    </location>
</feature>
<dbReference type="SMART" id="SM00448">
    <property type="entry name" value="REC"/>
    <property type="match status" value="1"/>
</dbReference>
<dbReference type="InterPro" id="IPR036388">
    <property type="entry name" value="WH-like_DNA-bd_sf"/>
</dbReference>
<dbReference type="PROSITE" id="PS50110">
    <property type="entry name" value="RESPONSE_REGULATORY"/>
    <property type="match status" value="1"/>
</dbReference>
<evidence type="ECO:0000256" key="7">
    <source>
        <dbReference type="PROSITE-ProRule" id="PRU01091"/>
    </source>
</evidence>
<organism evidence="10">
    <name type="scientific">Sheuella amnicola</name>
    <dbReference type="NCBI Taxonomy" id="2707330"/>
    <lineage>
        <taxon>Bacteria</taxon>
        <taxon>Pseudomonadati</taxon>
        <taxon>Pseudomonadota</taxon>
        <taxon>Betaproteobacteria</taxon>
        <taxon>Burkholderiales</taxon>
        <taxon>Alcaligenaceae</taxon>
        <taxon>Sheuella</taxon>
    </lineage>
</organism>
<dbReference type="GO" id="GO:0006355">
    <property type="term" value="P:regulation of DNA-templated transcription"/>
    <property type="evidence" value="ECO:0007669"/>
    <property type="project" value="InterPro"/>
</dbReference>
<feature type="domain" description="Response regulatory" evidence="8">
    <location>
        <begin position="2"/>
        <end position="117"/>
    </location>
</feature>
<keyword evidence="1 6" id="KW-0597">Phosphoprotein</keyword>
<keyword evidence="3" id="KW-0805">Transcription regulation</keyword>
<keyword evidence="5" id="KW-0804">Transcription</keyword>
<comment type="caution">
    <text evidence="10">The sequence shown here is derived from an EMBL/GenBank/DDBJ whole genome shotgun (WGS) entry which is preliminary data.</text>
</comment>
<evidence type="ECO:0000256" key="4">
    <source>
        <dbReference type="ARBA" id="ARBA00023125"/>
    </source>
</evidence>
<dbReference type="SUPFAM" id="SSF52172">
    <property type="entry name" value="CheY-like"/>
    <property type="match status" value="1"/>
</dbReference>
<dbReference type="EMBL" id="JAAGRN010000001">
    <property type="protein sequence ID" value="NDY81868.1"/>
    <property type="molecule type" value="Genomic_DNA"/>
</dbReference>
<feature type="DNA-binding region" description="OmpR/PhoB-type" evidence="7">
    <location>
        <begin position="126"/>
        <end position="224"/>
    </location>
</feature>
<evidence type="ECO:0000256" key="2">
    <source>
        <dbReference type="ARBA" id="ARBA00023012"/>
    </source>
</evidence>
<dbReference type="GO" id="GO:0000976">
    <property type="term" value="F:transcription cis-regulatory region binding"/>
    <property type="evidence" value="ECO:0007669"/>
    <property type="project" value="TreeGrafter"/>
</dbReference>
<gene>
    <name evidence="10" type="ORF">G3I67_01360</name>
</gene>
<dbReference type="GO" id="GO:0032993">
    <property type="term" value="C:protein-DNA complex"/>
    <property type="evidence" value="ECO:0007669"/>
    <property type="project" value="TreeGrafter"/>
</dbReference>
<dbReference type="Gene3D" id="3.40.50.2300">
    <property type="match status" value="1"/>
</dbReference>
<evidence type="ECO:0000256" key="1">
    <source>
        <dbReference type="ARBA" id="ARBA00022553"/>
    </source>
</evidence>
<feature type="modified residue" description="4-aspartylphosphate" evidence="6">
    <location>
        <position position="51"/>
    </location>
</feature>
<dbReference type="PROSITE" id="PS51755">
    <property type="entry name" value="OMPR_PHOB"/>
    <property type="match status" value="1"/>
</dbReference>
<sequence length="226" mass="25852">MRILLIEDETEMARYLQNGLQEAGYEVVHASDAKSGLMQANSNHWDALIIDRMLPDNEEGLDIIKEIRQSGEKCPVLVLSALSSLDERIHGLREGGDDYLTKPFALVELLARIEALIRRSNPEENTRTLKVADLVLDLRTRKAKRAEQPIILQPREFRLLEYLVRNQGQLVTRTMLLEAVWDFHFDPGTNVIDVQISRLRNKIDKGHAMPLLHTVRGSGYMFGIRE</sequence>
<dbReference type="FunFam" id="1.10.10.10:FF:000005">
    <property type="entry name" value="Two-component system response regulator"/>
    <property type="match status" value="1"/>
</dbReference>
<dbReference type="InterPro" id="IPR001789">
    <property type="entry name" value="Sig_transdc_resp-reg_receiver"/>
</dbReference>
<keyword evidence="4 7" id="KW-0238">DNA-binding</keyword>
<dbReference type="InterPro" id="IPR011006">
    <property type="entry name" value="CheY-like_superfamily"/>
</dbReference>